<dbReference type="GO" id="GO:0016491">
    <property type="term" value="F:oxidoreductase activity"/>
    <property type="evidence" value="ECO:0007669"/>
    <property type="project" value="UniProtKB-KW"/>
</dbReference>
<keyword evidence="2" id="KW-0560">Oxidoreductase</keyword>
<dbReference type="InterPro" id="IPR011251">
    <property type="entry name" value="Luciferase-like_dom"/>
</dbReference>
<keyword evidence="3" id="KW-1185">Reference proteome</keyword>
<feature type="domain" description="Luciferase-like" evidence="1">
    <location>
        <begin position="17"/>
        <end position="248"/>
    </location>
</feature>
<dbReference type="Proteomes" id="UP001185927">
    <property type="component" value="Unassembled WGS sequence"/>
</dbReference>
<evidence type="ECO:0000313" key="3">
    <source>
        <dbReference type="Proteomes" id="UP001185927"/>
    </source>
</evidence>
<dbReference type="SUPFAM" id="SSF51679">
    <property type="entry name" value="Bacterial luciferase-like"/>
    <property type="match status" value="1"/>
</dbReference>
<reference evidence="2 3" key="1">
    <citation type="submission" date="2023-10" db="EMBL/GenBank/DDBJ databases">
        <title>Development of a sustainable strategy for remediation of hydrocarbon-contaminated territories based on the waste exchange concept.</title>
        <authorList>
            <person name="Krivoruchko A."/>
        </authorList>
    </citation>
    <scope>NUCLEOTIDE SEQUENCE [LARGE SCALE GENOMIC DNA]</scope>
    <source>
        <strain evidence="2 3">IEGM 1203</strain>
    </source>
</reference>
<dbReference type="InterPro" id="IPR050766">
    <property type="entry name" value="Bact_Lucif_Oxidored"/>
</dbReference>
<evidence type="ECO:0000313" key="2">
    <source>
        <dbReference type="EMBL" id="MDV6271560.1"/>
    </source>
</evidence>
<proteinExistence type="predicted"/>
<dbReference type="Gene3D" id="3.20.20.30">
    <property type="entry name" value="Luciferase-like domain"/>
    <property type="match status" value="1"/>
</dbReference>
<dbReference type="EMBL" id="JAWLKB010000056">
    <property type="protein sequence ID" value="MDV6271560.1"/>
    <property type="molecule type" value="Genomic_DNA"/>
</dbReference>
<dbReference type="Pfam" id="PF00296">
    <property type="entry name" value="Bac_luciferase"/>
    <property type="match status" value="1"/>
</dbReference>
<gene>
    <name evidence="2" type="ORF">R3Q16_33735</name>
</gene>
<organism evidence="2 3">
    <name type="scientific">Rhodococcus globerulus</name>
    <dbReference type="NCBI Taxonomy" id="33008"/>
    <lineage>
        <taxon>Bacteria</taxon>
        <taxon>Bacillati</taxon>
        <taxon>Actinomycetota</taxon>
        <taxon>Actinomycetes</taxon>
        <taxon>Mycobacteriales</taxon>
        <taxon>Nocardiaceae</taxon>
        <taxon>Rhodococcus</taxon>
    </lineage>
</organism>
<dbReference type="InterPro" id="IPR036661">
    <property type="entry name" value="Luciferase-like_sf"/>
</dbReference>
<dbReference type="PANTHER" id="PTHR30137:SF15">
    <property type="entry name" value="BLL6902 PROTEIN"/>
    <property type="match status" value="1"/>
</dbReference>
<comment type="caution">
    <text evidence="2">The sequence shown here is derived from an EMBL/GenBank/DDBJ whole genome shotgun (WGS) entry which is preliminary data.</text>
</comment>
<dbReference type="EC" id="1.-.-.-" evidence="2"/>
<evidence type="ECO:0000259" key="1">
    <source>
        <dbReference type="Pfam" id="PF00296"/>
    </source>
</evidence>
<dbReference type="RefSeq" id="WP_317546092.1">
    <property type="nucleotide sequence ID" value="NZ_JAWLKB010000056.1"/>
</dbReference>
<accession>A0ABU4C564</accession>
<sequence>MTKNIGLLSFGHHQNIPGSRARTAGEALTQAIDIAVGAEELGFGGAWIRVHHYQQQFAAPWALLSAMGARTTRIELGTAVVDMRYENPLIMAELAGAADLISGGRLQLGLSRGSQEPALRGYEAFGFRPSDGGSASDMAQQHTARFRQAIAGVPMATSDPEQTRSSVPLPIEPRSETLPQRIWWGSATRQSAHWAGTQGMNLLSSTLLSEDSGVPFAQLQAEQIRTFREAWKQAGHAGEPRVAVTRSVLPVVSMRDRDLFGANGSQEHIGVLGGVVSRFGKSYVGSPDVIAVELAEDEAVRAADTLLVTIPNLLGPAENLRLLGNIATHVAPALGSIEAQQD</sequence>
<dbReference type="PANTHER" id="PTHR30137">
    <property type="entry name" value="LUCIFERASE-LIKE MONOOXYGENASE"/>
    <property type="match status" value="1"/>
</dbReference>
<name>A0ABU4C564_RHOGO</name>
<protein>
    <submittedName>
        <fullName evidence="2">LLM class flavin-dependent oxidoreductase</fullName>
        <ecNumber evidence="2">1.-.-.-</ecNumber>
    </submittedName>
</protein>